<comment type="caution">
    <text evidence="9">The sequence shown here is derived from an EMBL/GenBank/DDBJ whole genome shotgun (WGS) entry which is preliminary data.</text>
</comment>
<dbReference type="InterPro" id="IPR003593">
    <property type="entry name" value="AAA+_ATPase"/>
</dbReference>
<evidence type="ECO:0000313" key="9">
    <source>
        <dbReference type="EMBL" id="MEQ2371087.1"/>
    </source>
</evidence>
<keyword evidence="5" id="KW-0547">Nucleotide-binding</keyword>
<dbReference type="NCBIfam" id="NF008453">
    <property type="entry name" value="PRK11308.1"/>
    <property type="match status" value="2"/>
</dbReference>
<accession>A0ABV1BEN2</accession>
<comment type="subcellular location">
    <subcellularLocation>
        <location evidence="1">Cell membrane</location>
        <topology evidence="1">Peripheral membrane protein</topology>
    </subcellularLocation>
</comment>
<dbReference type="SMART" id="SM00382">
    <property type="entry name" value="AAA"/>
    <property type="match status" value="2"/>
</dbReference>
<organism evidence="9 10">
    <name type="scientific">Blautia aquisgranensis</name>
    <dbReference type="NCBI Taxonomy" id="3133153"/>
    <lineage>
        <taxon>Bacteria</taxon>
        <taxon>Bacillati</taxon>
        <taxon>Bacillota</taxon>
        <taxon>Clostridia</taxon>
        <taxon>Lachnospirales</taxon>
        <taxon>Lachnospiraceae</taxon>
        <taxon>Blautia</taxon>
    </lineage>
</organism>
<sequence length="669" mass="75044">MELKNYSVSFDTPDGEVQAVRNVDLSVKKGEILCIVGESGCGKTVMCRSVMKLLPPNARVKNGEIRLCGENITDYKRKKMEKLCGSKVSMVFQDPMLTLNPTIPVGKQITEAIIKNQKVSRGNAEKKAIEMLKLVGISDAEQRYGLQPHFFSGGMRQRCVLAIALACNPQILFADEATTALDVTVEAKILDLLLEIREKTGVSIVFVSHDLGAVARIADRVAVMYAGKIVEIGTAEEVYYDPRHPYTWGLLSSLPFFTNEKGVLNPIPGMPPSLLNPPQGDAFAVRNSQALAIDYEKEPPMFKVSETHYAATWLLDERAPKVENPSFLKKRQQEPCAYVQDNRTWEKATPDLKRKDYAQKEILIEAKNLKQYFQVRSDYTIRAVDDVSFGIREGEIMALVGETGCGKSTTARTLAGIYHPTGGELFYRGEELSDKKSPFGLRRTGDNDIRKRMQGEIQMIFQDSGAALNPRMNIRQIMLEPIKISRRIRDRELLENKLQEILKETGLDESILSKRSGELSGGQRQRVAIGRSLLMEPRLIIADEPIASLDISIQAQIVMLFKKLQKEKMFSFLFIAHDLSMVRFLSDTVGVMKNGKLVEMAPTEELFGNPCHPYTRSLLSAIHVPDPVSERGHALIEYNEIQRQEENWLEISPGHRVRGEVCSGAECYS</sequence>
<dbReference type="InterPro" id="IPR027417">
    <property type="entry name" value="P-loop_NTPase"/>
</dbReference>
<evidence type="ECO:0000259" key="8">
    <source>
        <dbReference type="PROSITE" id="PS50893"/>
    </source>
</evidence>
<dbReference type="EMBL" id="JBBMEJ010000009">
    <property type="protein sequence ID" value="MEQ2371087.1"/>
    <property type="molecule type" value="Genomic_DNA"/>
</dbReference>
<dbReference type="PROSITE" id="PS00211">
    <property type="entry name" value="ABC_TRANSPORTER_1"/>
    <property type="match status" value="1"/>
</dbReference>
<evidence type="ECO:0000256" key="6">
    <source>
        <dbReference type="ARBA" id="ARBA00022840"/>
    </source>
</evidence>
<evidence type="ECO:0000256" key="3">
    <source>
        <dbReference type="ARBA" id="ARBA00022448"/>
    </source>
</evidence>
<dbReference type="PROSITE" id="PS50893">
    <property type="entry name" value="ABC_TRANSPORTER_2"/>
    <property type="match status" value="2"/>
</dbReference>
<reference evidence="9 10" key="1">
    <citation type="submission" date="2024-03" db="EMBL/GenBank/DDBJ databases">
        <title>Human intestinal bacterial collection.</title>
        <authorList>
            <person name="Pauvert C."/>
            <person name="Hitch T.C.A."/>
            <person name="Clavel T."/>
        </authorList>
    </citation>
    <scope>NUCLEOTIDE SEQUENCE [LARGE SCALE GENOMIC DNA]</scope>
    <source>
        <strain evidence="9 10">CLA-JM-H16</strain>
    </source>
</reference>
<evidence type="ECO:0000256" key="7">
    <source>
        <dbReference type="ARBA" id="ARBA00023136"/>
    </source>
</evidence>
<dbReference type="InterPro" id="IPR003439">
    <property type="entry name" value="ABC_transporter-like_ATP-bd"/>
</dbReference>
<dbReference type="PANTHER" id="PTHR43297:SF2">
    <property type="entry name" value="DIPEPTIDE TRANSPORT ATP-BINDING PROTEIN DPPD"/>
    <property type="match status" value="1"/>
</dbReference>
<proteinExistence type="inferred from homology"/>
<gene>
    <name evidence="9" type="ORF">WMO28_09045</name>
</gene>
<dbReference type="Pfam" id="PF00005">
    <property type="entry name" value="ABC_tran"/>
    <property type="match status" value="2"/>
</dbReference>
<evidence type="ECO:0000313" key="10">
    <source>
        <dbReference type="Proteomes" id="UP001473063"/>
    </source>
</evidence>
<dbReference type="RefSeq" id="WP_349056739.1">
    <property type="nucleotide sequence ID" value="NZ_JBBMEJ010000009.1"/>
</dbReference>
<dbReference type="Pfam" id="PF08352">
    <property type="entry name" value="oligo_HPY"/>
    <property type="match status" value="2"/>
</dbReference>
<keyword evidence="3" id="KW-0813">Transport</keyword>
<dbReference type="InterPro" id="IPR017871">
    <property type="entry name" value="ABC_transporter-like_CS"/>
</dbReference>
<name>A0ABV1BEN2_9FIRM</name>
<feature type="domain" description="ABC transporter" evidence="8">
    <location>
        <begin position="3"/>
        <end position="251"/>
    </location>
</feature>
<dbReference type="PANTHER" id="PTHR43297">
    <property type="entry name" value="OLIGOPEPTIDE TRANSPORT ATP-BINDING PROTEIN APPD"/>
    <property type="match status" value="1"/>
</dbReference>
<dbReference type="SUPFAM" id="SSF52540">
    <property type="entry name" value="P-loop containing nucleoside triphosphate hydrolases"/>
    <property type="match status" value="2"/>
</dbReference>
<evidence type="ECO:0000256" key="5">
    <source>
        <dbReference type="ARBA" id="ARBA00022741"/>
    </source>
</evidence>
<dbReference type="GO" id="GO:0005524">
    <property type="term" value="F:ATP binding"/>
    <property type="evidence" value="ECO:0007669"/>
    <property type="project" value="UniProtKB-KW"/>
</dbReference>
<comment type="similarity">
    <text evidence="2">Belongs to the ABC transporter superfamily.</text>
</comment>
<feature type="domain" description="ABC transporter" evidence="8">
    <location>
        <begin position="364"/>
        <end position="619"/>
    </location>
</feature>
<dbReference type="NCBIfam" id="NF007739">
    <property type="entry name" value="PRK10419.1"/>
    <property type="match status" value="2"/>
</dbReference>
<keyword evidence="7" id="KW-0472">Membrane</keyword>
<protein>
    <submittedName>
        <fullName evidence="9">ABC transporter ATP-binding protein</fullName>
    </submittedName>
</protein>
<keyword evidence="10" id="KW-1185">Reference proteome</keyword>
<dbReference type="Proteomes" id="UP001473063">
    <property type="component" value="Unassembled WGS sequence"/>
</dbReference>
<evidence type="ECO:0000256" key="4">
    <source>
        <dbReference type="ARBA" id="ARBA00022475"/>
    </source>
</evidence>
<evidence type="ECO:0000256" key="1">
    <source>
        <dbReference type="ARBA" id="ARBA00004202"/>
    </source>
</evidence>
<evidence type="ECO:0000256" key="2">
    <source>
        <dbReference type="ARBA" id="ARBA00005417"/>
    </source>
</evidence>
<dbReference type="InterPro" id="IPR013563">
    <property type="entry name" value="Oligopep_ABC_C"/>
</dbReference>
<dbReference type="Gene3D" id="3.40.50.300">
    <property type="entry name" value="P-loop containing nucleotide triphosphate hydrolases"/>
    <property type="match status" value="2"/>
</dbReference>
<dbReference type="NCBIfam" id="TIGR01727">
    <property type="entry name" value="oligo_HPY"/>
    <property type="match status" value="1"/>
</dbReference>
<dbReference type="InterPro" id="IPR050388">
    <property type="entry name" value="ABC_Ni/Peptide_Import"/>
</dbReference>
<dbReference type="CDD" id="cd03257">
    <property type="entry name" value="ABC_NikE_OppD_transporters"/>
    <property type="match status" value="2"/>
</dbReference>
<keyword evidence="6 9" id="KW-0067">ATP-binding</keyword>
<keyword evidence="4" id="KW-1003">Cell membrane</keyword>